<evidence type="ECO:0000313" key="2">
    <source>
        <dbReference type="Proteomes" id="UP000887116"/>
    </source>
</evidence>
<proteinExistence type="predicted"/>
<accession>A0A8X6G437</accession>
<reference evidence="1" key="1">
    <citation type="submission" date="2020-07" db="EMBL/GenBank/DDBJ databases">
        <title>Multicomponent nature underlies the extraordinary mechanical properties of spider dragline silk.</title>
        <authorList>
            <person name="Kono N."/>
            <person name="Nakamura H."/>
            <person name="Mori M."/>
            <person name="Yoshida Y."/>
            <person name="Ohtoshi R."/>
            <person name="Malay A.D."/>
            <person name="Moran D.A.P."/>
            <person name="Tomita M."/>
            <person name="Numata K."/>
            <person name="Arakawa K."/>
        </authorList>
    </citation>
    <scope>NUCLEOTIDE SEQUENCE</scope>
</reference>
<sequence>MSSLQPTYLGPYSFKVLKEKNFDVDIHGLIKRISIDCLKPSFFVKEEAKSLKSTGDTEIKNLQITKSGCHVKFPDHLKDYV</sequence>
<organism evidence="1 2">
    <name type="scientific">Trichonephila clavata</name>
    <name type="common">Joro spider</name>
    <name type="synonym">Nephila clavata</name>
    <dbReference type="NCBI Taxonomy" id="2740835"/>
    <lineage>
        <taxon>Eukaryota</taxon>
        <taxon>Metazoa</taxon>
        <taxon>Ecdysozoa</taxon>
        <taxon>Arthropoda</taxon>
        <taxon>Chelicerata</taxon>
        <taxon>Arachnida</taxon>
        <taxon>Araneae</taxon>
        <taxon>Araneomorphae</taxon>
        <taxon>Entelegynae</taxon>
        <taxon>Araneoidea</taxon>
        <taxon>Nephilidae</taxon>
        <taxon>Trichonephila</taxon>
    </lineage>
</organism>
<keyword evidence="2" id="KW-1185">Reference proteome</keyword>
<name>A0A8X6G437_TRICU</name>
<dbReference type="Proteomes" id="UP000887116">
    <property type="component" value="Unassembled WGS sequence"/>
</dbReference>
<gene>
    <name evidence="1" type="ORF">TNCT_607751</name>
</gene>
<dbReference type="AlphaFoldDB" id="A0A8X6G437"/>
<evidence type="ECO:0000313" key="1">
    <source>
        <dbReference type="EMBL" id="GFQ93914.1"/>
    </source>
</evidence>
<comment type="caution">
    <text evidence="1">The sequence shown here is derived from an EMBL/GenBank/DDBJ whole genome shotgun (WGS) entry which is preliminary data.</text>
</comment>
<protein>
    <submittedName>
        <fullName evidence="1">Uncharacterized protein</fullName>
    </submittedName>
</protein>
<dbReference type="EMBL" id="BMAO01034085">
    <property type="protein sequence ID" value="GFQ93914.1"/>
    <property type="molecule type" value="Genomic_DNA"/>
</dbReference>
<dbReference type="OrthoDB" id="10448857at2759"/>